<dbReference type="KEGG" id="bbev:BBEV_2858"/>
<dbReference type="PROSITE" id="PS50970">
    <property type="entry name" value="HCY"/>
    <property type="match status" value="1"/>
</dbReference>
<dbReference type="PANTHER" id="PTHR11103:SF18">
    <property type="entry name" value="SLR1189 PROTEIN"/>
    <property type="match status" value="1"/>
</dbReference>
<dbReference type="Proteomes" id="UP000094463">
    <property type="component" value="Chromosome"/>
</dbReference>
<evidence type="ECO:0000313" key="5">
    <source>
        <dbReference type="EMBL" id="AOM84183.1"/>
    </source>
</evidence>
<dbReference type="InterPro" id="IPR003726">
    <property type="entry name" value="HCY_dom"/>
</dbReference>
<protein>
    <submittedName>
        <fullName evidence="5">Bifunctional homocysteine S-methyltransferase/5,10-methylenetetrahydrofolate reductase</fullName>
    </submittedName>
</protein>
<evidence type="ECO:0000256" key="3">
    <source>
        <dbReference type="PROSITE-ProRule" id="PRU00333"/>
    </source>
</evidence>
<comment type="caution">
    <text evidence="3">Lacks conserved residue(s) required for the propagation of feature annotation.</text>
</comment>
<dbReference type="Gene3D" id="3.20.20.330">
    <property type="entry name" value="Homocysteine-binding-like domain"/>
    <property type="match status" value="1"/>
</dbReference>
<dbReference type="SUPFAM" id="SSF82282">
    <property type="entry name" value="Homocysteine S-methyltransferase"/>
    <property type="match status" value="1"/>
</dbReference>
<dbReference type="GO" id="GO:0032259">
    <property type="term" value="P:methylation"/>
    <property type="evidence" value="ECO:0007669"/>
    <property type="project" value="UniProtKB-KW"/>
</dbReference>
<dbReference type="Pfam" id="PF02574">
    <property type="entry name" value="S-methyl_trans"/>
    <property type="match status" value="1"/>
</dbReference>
<evidence type="ECO:0000256" key="2">
    <source>
        <dbReference type="ARBA" id="ARBA00022679"/>
    </source>
</evidence>
<gene>
    <name evidence="5" type="primary">yitJ</name>
    <name evidence="5" type="ORF">BBEV_2858</name>
</gene>
<sequence>MSIVGLKEELNHRVLVGDGAMGTLLYQEGIEGCFEELNASAPETIEQVHRRYINAGADVIQTNTYAANHVKLRRYQQEHRVREFNEQAVKIARKAAGNNAFVVGTIGGIKAFFSDRGFGRRDEGESCGTSGCPCRDGHRRLFAGDLLRSG</sequence>
<reference evidence="5 6" key="1">
    <citation type="submission" date="2015-08" db="EMBL/GenBank/DDBJ databases">
        <title>The complete genome sequence of Bacillus beveridgei MLTeJB.</title>
        <authorList>
            <person name="Hanson T.E."/>
            <person name="Mesa C."/>
            <person name="Basesman S.M."/>
            <person name="Oremland R.S."/>
        </authorList>
    </citation>
    <scope>NUCLEOTIDE SEQUENCE [LARGE SCALE GENOMIC DNA]</scope>
    <source>
        <strain evidence="5 6">MLTeJB</strain>
    </source>
</reference>
<name>A0A1D7QYU9_9BACI</name>
<evidence type="ECO:0000256" key="1">
    <source>
        <dbReference type="ARBA" id="ARBA00022603"/>
    </source>
</evidence>
<dbReference type="InterPro" id="IPR036589">
    <property type="entry name" value="HCY_dom_sf"/>
</dbReference>
<evidence type="ECO:0000313" key="6">
    <source>
        <dbReference type="Proteomes" id="UP000094463"/>
    </source>
</evidence>
<dbReference type="EMBL" id="CP012502">
    <property type="protein sequence ID" value="AOM84183.1"/>
    <property type="molecule type" value="Genomic_DNA"/>
</dbReference>
<keyword evidence="1 5" id="KW-0489">Methyltransferase</keyword>
<evidence type="ECO:0000259" key="4">
    <source>
        <dbReference type="PROSITE" id="PS50970"/>
    </source>
</evidence>
<keyword evidence="6" id="KW-1185">Reference proteome</keyword>
<dbReference type="PATRIC" id="fig|632773.3.peg.2992"/>
<organism evidence="5 6">
    <name type="scientific">Salisediminibacterium beveridgei</name>
    <dbReference type="NCBI Taxonomy" id="632773"/>
    <lineage>
        <taxon>Bacteria</taxon>
        <taxon>Bacillati</taxon>
        <taxon>Bacillota</taxon>
        <taxon>Bacilli</taxon>
        <taxon>Bacillales</taxon>
        <taxon>Bacillaceae</taxon>
        <taxon>Salisediminibacterium</taxon>
    </lineage>
</organism>
<accession>A0A1D7QYU9</accession>
<proteinExistence type="predicted"/>
<dbReference type="AlphaFoldDB" id="A0A1D7QYU9"/>
<dbReference type="STRING" id="632773.BBEV_2858"/>
<feature type="domain" description="Hcy-binding" evidence="4">
    <location>
        <begin position="3"/>
        <end position="150"/>
    </location>
</feature>
<keyword evidence="2 5" id="KW-0808">Transferase</keyword>
<dbReference type="GO" id="GO:0008168">
    <property type="term" value="F:methyltransferase activity"/>
    <property type="evidence" value="ECO:0007669"/>
    <property type="project" value="UniProtKB-KW"/>
</dbReference>
<dbReference type="PANTHER" id="PTHR11103">
    <property type="entry name" value="SLR1189 PROTEIN"/>
    <property type="match status" value="1"/>
</dbReference>